<dbReference type="EMBL" id="CCSF01000001">
    <property type="protein sequence ID" value="CDZ94282.1"/>
    <property type="molecule type" value="Genomic_DNA"/>
</dbReference>
<dbReference type="RefSeq" id="WP_037023478.1">
    <property type="nucleotide sequence ID" value="NZ_CCSF01000001.1"/>
</dbReference>
<dbReference type="Gene3D" id="3.20.20.150">
    <property type="entry name" value="Divalent-metal-dependent TIM barrel enzymes"/>
    <property type="match status" value="1"/>
</dbReference>
<dbReference type="Proteomes" id="UP000053902">
    <property type="component" value="Unassembled WGS sequence"/>
</dbReference>
<feature type="domain" description="Xylose isomerase-like TIM barrel" evidence="4">
    <location>
        <begin position="21"/>
        <end position="256"/>
    </location>
</feature>
<evidence type="ECO:0000256" key="2">
    <source>
        <dbReference type="PIRNR" id="PIRNR006241"/>
    </source>
</evidence>
<protein>
    <submittedName>
        <fullName evidence="5">Hydroxypyruvate isomerase</fullName>
    </submittedName>
</protein>
<dbReference type="STRING" id="1499686.BN1079_01596"/>
<dbReference type="AlphaFoldDB" id="A0A078LVE5"/>
<reference evidence="5 6" key="1">
    <citation type="submission" date="2014-07" db="EMBL/GenBank/DDBJ databases">
        <authorList>
            <person name="Urmite Genomes Urmite Genomes"/>
        </authorList>
    </citation>
    <scope>NUCLEOTIDE SEQUENCE [LARGE SCALE GENOMIC DNA]</scope>
    <source>
        <strain evidence="5 6">20_BN</strain>
    </source>
</reference>
<dbReference type="GO" id="GO:0046487">
    <property type="term" value="P:glyoxylate metabolic process"/>
    <property type="evidence" value="ECO:0007669"/>
    <property type="project" value="TreeGrafter"/>
</dbReference>
<keyword evidence="1 2" id="KW-0413">Isomerase</keyword>
<feature type="active site" description="Proton donor/acceptor" evidence="3">
    <location>
        <position position="143"/>
    </location>
</feature>
<dbReference type="InterPro" id="IPR017643">
    <property type="entry name" value="Hydroxypyruvate_isomerase"/>
</dbReference>
<dbReference type="PANTHER" id="PTHR43489">
    <property type="entry name" value="ISOMERASE"/>
    <property type="match status" value="1"/>
</dbReference>
<organism evidence="5 6">
    <name type="scientific">Pseudomonas saudiphocaensis</name>
    <dbReference type="NCBI Taxonomy" id="1499686"/>
    <lineage>
        <taxon>Bacteria</taxon>
        <taxon>Pseudomonadati</taxon>
        <taxon>Pseudomonadota</taxon>
        <taxon>Gammaproteobacteria</taxon>
        <taxon>Pseudomonadales</taxon>
        <taxon>Pseudomonadaceae</taxon>
        <taxon>Pseudomonas</taxon>
    </lineage>
</organism>
<dbReference type="GO" id="GO:0008903">
    <property type="term" value="F:hydroxypyruvate isomerase activity"/>
    <property type="evidence" value="ECO:0007669"/>
    <property type="project" value="TreeGrafter"/>
</dbReference>
<evidence type="ECO:0000256" key="1">
    <source>
        <dbReference type="ARBA" id="ARBA00023235"/>
    </source>
</evidence>
<dbReference type="OrthoDB" id="9786584at2"/>
<dbReference type="PIRSF" id="PIRSF006241">
    <property type="entry name" value="HyI"/>
    <property type="match status" value="1"/>
</dbReference>
<dbReference type="FunFam" id="3.20.20.150:FF:000007">
    <property type="entry name" value="Hydroxypyruvate isomerase"/>
    <property type="match status" value="1"/>
</dbReference>
<dbReference type="Pfam" id="PF01261">
    <property type="entry name" value="AP_endonuc_2"/>
    <property type="match status" value="1"/>
</dbReference>
<keyword evidence="5" id="KW-0670">Pyruvate</keyword>
<dbReference type="NCBIfam" id="TIGR03234">
    <property type="entry name" value="OH-pyruv-isom"/>
    <property type="match status" value="1"/>
</dbReference>
<evidence type="ECO:0000313" key="6">
    <source>
        <dbReference type="Proteomes" id="UP000053902"/>
    </source>
</evidence>
<dbReference type="NCBIfam" id="NF043033">
    <property type="entry name" value="OxoTetrIsom"/>
    <property type="match status" value="1"/>
</dbReference>
<gene>
    <name evidence="5" type="ORF">BN1079_01596</name>
</gene>
<dbReference type="InterPro" id="IPR053398">
    <property type="entry name" value="HPT_OtnI_isomerases"/>
</dbReference>
<name>A0A078LVE5_9PSED</name>
<dbReference type="InterPro" id="IPR050417">
    <property type="entry name" value="Sugar_Epim/Isomerase"/>
</dbReference>
<comment type="similarity">
    <text evidence="2">Belongs to the hyi family.</text>
</comment>
<sequence length="260" mass="28796">MPRFAANLSMLFTELDFMDRFAAAAKAGFAGVEYLFPYDYPAEEIKAQLDANGLTQVLFNLPAGDWAGGDRGIACDPERVEEFRAGVDKAIAYAKVLGNTQVNCLAGIAPKGADLSKLEATLVENLRYAAAKLEEAGIRLVMEMINTRDIPRFFLNNTAQALEIREKVGSSNLYLQYDIYHMQIMEGDLARTMESNLAVINHVQLADNPGRNEPGTGEINYRFLFEHLDRIGYQGWVGCEYKPATTTEAGLGWMKAHNAI</sequence>
<accession>A0A078LVE5</accession>
<dbReference type="InterPro" id="IPR026040">
    <property type="entry name" value="HyI-like"/>
</dbReference>
<dbReference type="InterPro" id="IPR036237">
    <property type="entry name" value="Xyl_isomerase-like_sf"/>
</dbReference>
<evidence type="ECO:0000313" key="5">
    <source>
        <dbReference type="EMBL" id="CDZ94282.1"/>
    </source>
</evidence>
<feature type="active site" description="Proton donor/acceptor" evidence="3">
    <location>
        <position position="240"/>
    </location>
</feature>
<evidence type="ECO:0000259" key="4">
    <source>
        <dbReference type="Pfam" id="PF01261"/>
    </source>
</evidence>
<dbReference type="InterPro" id="IPR013022">
    <property type="entry name" value="Xyl_isomerase-like_TIM-brl"/>
</dbReference>
<dbReference type="PANTHER" id="PTHR43489:SF13">
    <property type="entry name" value="HYDROXYPYRUVATE ISOMERASE"/>
    <property type="match status" value="1"/>
</dbReference>
<evidence type="ECO:0000256" key="3">
    <source>
        <dbReference type="PIRSR" id="PIRSR006241-50"/>
    </source>
</evidence>
<dbReference type="SUPFAM" id="SSF51658">
    <property type="entry name" value="Xylose isomerase-like"/>
    <property type="match status" value="1"/>
</dbReference>
<dbReference type="eggNOG" id="COG3622">
    <property type="taxonomic scope" value="Bacteria"/>
</dbReference>
<keyword evidence="6" id="KW-1185">Reference proteome</keyword>
<dbReference type="HOGENOM" id="CLU_050006_1_2_6"/>
<proteinExistence type="inferred from homology"/>